<dbReference type="Pfam" id="PF14493">
    <property type="entry name" value="HTH_40"/>
    <property type="match status" value="1"/>
</dbReference>
<sequence>MALSYSEALFLYCFKKIKDERTIYSLFHLFQGKKSSQTIQDAHLYNLTPFFQAFPFLTRQELESKVISLQNKGLLIQKAPEHFILSDKGERELSLFVTRRPMPPRYLDGWKYHHLTSLFWQRLSLLVQVASNLVHQKRQFIPVQNKQETLDWVKDYIRRQNLSREELGHGIFKELSHCLIQCEGEPAVLVRRLTGHDRIGLTSIQAADELEMEHVHYRLEFLNIVHFILHKAVETPGCFPLLDGIIRDIEKPVPFTLSTEKTYQLIKKGYTPGQIAQVRNLKLSTIEDHIVEIALHLKDFDLEAYVPKSKQERILQAAQNTSAKKLKQIRDQVADANYFEIRLVMAKNGDKS</sequence>
<dbReference type="PIRSF" id="PIRSF021350">
    <property type="entry name" value="UCP021350"/>
    <property type="match status" value="1"/>
</dbReference>
<comment type="caution">
    <text evidence="2">The sequence shown here is derived from an EMBL/GenBank/DDBJ whole genome shotgun (WGS) entry which is preliminary data.</text>
</comment>
<evidence type="ECO:0000313" key="3">
    <source>
        <dbReference type="Proteomes" id="UP000034166"/>
    </source>
</evidence>
<evidence type="ECO:0000259" key="1">
    <source>
        <dbReference type="Pfam" id="PF14493"/>
    </source>
</evidence>
<dbReference type="PATRIC" id="fig|1408103.3.peg.2832"/>
<protein>
    <recommendedName>
        <fullName evidence="1">Helicase Helix-turn-helix domain-containing protein</fullName>
    </recommendedName>
</protein>
<evidence type="ECO:0000313" key="2">
    <source>
        <dbReference type="EMBL" id="KKK37566.1"/>
    </source>
</evidence>
<dbReference type="InterPro" id="IPR008308">
    <property type="entry name" value="YpbB-like"/>
</dbReference>
<accession>A0A0M2SV35</accession>
<dbReference type="OrthoDB" id="2354672at2"/>
<gene>
    <name evidence="2" type="ORF">WQ57_12565</name>
</gene>
<proteinExistence type="predicted"/>
<dbReference type="AlphaFoldDB" id="A0A0M2SV35"/>
<keyword evidence="3" id="KW-1185">Reference proteome</keyword>
<name>A0A0M2SV35_9BACI</name>
<organism evidence="2 3">
    <name type="scientific">Mesobacillus campisalis</name>
    <dbReference type="NCBI Taxonomy" id="1408103"/>
    <lineage>
        <taxon>Bacteria</taxon>
        <taxon>Bacillati</taxon>
        <taxon>Bacillota</taxon>
        <taxon>Bacilli</taxon>
        <taxon>Bacillales</taxon>
        <taxon>Bacillaceae</taxon>
        <taxon>Mesobacillus</taxon>
    </lineage>
</organism>
<dbReference type="InterPro" id="IPR029491">
    <property type="entry name" value="Helicase_HTH"/>
</dbReference>
<dbReference type="Proteomes" id="UP000034166">
    <property type="component" value="Unassembled WGS sequence"/>
</dbReference>
<dbReference type="EMBL" id="LAYY01000013">
    <property type="protein sequence ID" value="KKK37566.1"/>
    <property type="molecule type" value="Genomic_DNA"/>
</dbReference>
<feature type="domain" description="Helicase Helix-turn-helix" evidence="1">
    <location>
        <begin position="258"/>
        <end position="345"/>
    </location>
</feature>
<reference evidence="2 3" key="1">
    <citation type="submission" date="2015-04" db="EMBL/GenBank/DDBJ databases">
        <title>Taxonomic description and genome sequence of Bacillus campisalis sp. nov., a novel member of the genus Bacillus isolated from solar saltern.</title>
        <authorList>
            <person name="Mathan Kumar R."/>
            <person name="Kaur G."/>
            <person name="Kumar A."/>
            <person name="Singh N.K."/>
            <person name="Kaur N."/>
            <person name="Kumar N."/>
            <person name="Mayilraj S."/>
        </authorList>
    </citation>
    <scope>NUCLEOTIDE SEQUENCE [LARGE SCALE GENOMIC DNA]</scope>
    <source>
        <strain evidence="2 3">SA2-6</strain>
    </source>
</reference>